<dbReference type="Pfam" id="PF01370">
    <property type="entry name" value="Epimerase"/>
    <property type="match status" value="1"/>
</dbReference>
<dbReference type="KEGG" id="mmc:Mmcs_3353"/>
<evidence type="ECO:0000313" key="3">
    <source>
        <dbReference type="EMBL" id="ABG09460.1"/>
    </source>
</evidence>
<dbReference type="Gene3D" id="3.40.50.720">
    <property type="entry name" value="NAD(P)-binding Rossmann-like Domain"/>
    <property type="match status" value="2"/>
</dbReference>
<protein>
    <submittedName>
        <fullName evidence="3">NAD-dependent epimerase/dehydratase</fullName>
    </submittedName>
</protein>
<dbReference type="InterPro" id="IPR001509">
    <property type="entry name" value="Epimerase_deHydtase"/>
</dbReference>
<dbReference type="InterPro" id="IPR036291">
    <property type="entry name" value="NAD(P)-bd_dom_sf"/>
</dbReference>
<evidence type="ECO:0000256" key="1">
    <source>
        <dbReference type="ARBA" id="ARBA00007637"/>
    </source>
</evidence>
<proteinExistence type="inferred from homology"/>
<dbReference type="PANTHER" id="PTHR43000">
    <property type="entry name" value="DTDP-D-GLUCOSE 4,6-DEHYDRATASE-RELATED"/>
    <property type="match status" value="1"/>
</dbReference>
<organism evidence="3">
    <name type="scientific">Mycobacterium sp. (strain MCS)</name>
    <dbReference type="NCBI Taxonomy" id="164756"/>
    <lineage>
        <taxon>Bacteria</taxon>
        <taxon>Bacillati</taxon>
        <taxon>Actinomycetota</taxon>
        <taxon>Actinomycetes</taxon>
        <taxon>Mycobacteriales</taxon>
        <taxon>Mycobacteriaceae</taxon>
        <taxon>Mycobacterium</taxon>
    </lineage>
</organism>
<reference evidence="3" key="1">
    <citation type="submission" date="2006-06" db="EMBL/GenBank/DDBJ databases">
        <title>Complete sequence of chromosome of Mycobacterium sp. MCS.</title>
        <authorList>
            <consortium name="US DOE Joint Genome Institute"/>
            <person name="Copeland A."/>
            <person name="Lucas S."/>
            <person name="Lapidus A."/>
            <person name="Barry K."/>
            <person name="Detter J.C."/>
            <person name="Glavina del Rio T."/>
            <person name="Hammon N."/>
            <person name="Israni S."/>
            <person name="Dalin E."/>
            <person name="Tice H."/>
            <person name="Pitluck S."/>
            <person name="Martinez M."/>
            <person name="Schmutz J."/>
            <person name="Larimer F."/>
            <person name="Land M."/>
            <person name="Hauser L."/>
            <person name="Kyrpides N."/>
            <person name="Kim E."/>
            <person name="Miller C.D."/>
            <person name="Hughes J.E."/>
            <person name="Anderson A.J."/>
            <person name="Sims R.C."/>
            <person name="Richardson P."/>
        </authorList>
    </citation>
    <scope>NUCLEOTIDE SEQUENCE [LARGE SCALE GENOMIC DNA]</scope>
    <source>
        <strain evidence="3">MCS</strain>
    </source>
</reference>
<feature type="domain" description="NAD-dependent epimerase/dehydratase" evidence="2">
    <location>
        <begin position="4"/>
        <end position="223"/>
    </location>
</feature>
<dbReference type="EMBL" id="CP000384">
    <property type="protein sequence ID" value="ABG09460.1"/>
    <property type="molecule type" value="Genomic_DNA"/>
</dbReference>
<name>A0A5Q5BMC1_MYCSS</name>
<comment type="similarity">
    <text evidence="1">Belongs to the NAD(P)-dependent epimerase/dehydratase family.</text>
</comment>
<dbReference type="Gene3D" id="3.90.25.10">
    <property type="entry name" value="UDP-galactose 4-epimerase, domain 1"/>
    <property type="match status" value="1"/>
</dbReference>
<evidence type="ECO:0000259" key="2">
    <source>
        <dbReference type="Pfam" id="PF01370"/>
    </source>
</evidence>
<dbReference type="SUPFAM" id="SSF51735">
    <property type="entry name" value="NAD(P)-binding Rossmann-fold domains"/>
    <property type="match status" value="1"/>
</dbReference>
<sequence>MRAVVTGAAGFIGSALVDRLLDDGHQVVGIDNLSTGSLANLGSALRHSATAARRFTLVRRDIQAPELTDIIAGTNPAVIFHLAAHVNCEASWADPHFDARSNVLGTINLCEASRRAGVEKIVYATEGASCSSSPSSVAKAAGEMYLRAYAERYGLAPICLAMAGVYGPRQHPGGDAGLVTRLASALITGAPSETCRDDFVHRDFLFVDDAVEALVHAGCTPVAAGTYHVGSGRPTTVLRMHQMICAAVGTTRPCLVVSMDEWKAAAAGATSTAGEWDWTPAVTLAEGVARTVEWLRATLDSDCDRQEAG</sequence>
<gene>
    <name evidence="3" type="ordered locus">Mmcs_3353</name>
</gene>
<accession>A0A5Q5BMC1</accession>
<dbReference type="AlphaFoldDB" id="A0A5Q5BMC1"/>